<dbReference type="GO" id="GO:0015344">
    <property type="term" value="F:siderophore uptake transmembrane transporter activity"/>
    <property type="evidence" value="ECO:0007669"/>
    <property type="project" value="TreeGrafter"/>
</dbReference>
<dbReference type="Gene3D" id="2.170.130.10">
    <property type="entry name" value="TonB-dependent receptor, plug domain"/>
    <property type="match status" value="1"/>
</dbReference>
<dbReference type="InterPro" id="IPR037066">
    <property type="entry name" value="Plug_dom_sf"/>
</dbReference>
<evidence type="ECO:0000256" key="4">
    <source>
        <dbReference type="ARBA" id="ARBA00022496"/>
    </source>
</evidence>
<feature type="domain" description="TonB-dependent receptor-like beta-barrel" evidence="14">
    <location>
        <begin position="477"/>
        <end position="845"/>
    </location>
</feature>
<comment type="subcellular location">
    <subcellularLocation>
        <location evidence="1 12">Cell outer membrane</location>
        <topology evidence="1 12">Multi-pass membrane protein</topology>
    </subcellularLocation>
</comment>
<comment type="caution">
    <text evidence="16">The sequence shown here is derived from an EMBL/GenBank/DDBJ whole genome shotgun (WGS) entry which is preliminary data.</text>
</comment>
<evidence type="ECO:0000256" key="6">
    <source>
        <dbReference type="ARBA" id="ARBA00022729"/>
    </source>
</evidence>
<dbReference type="InterPro" id="IPR039426">
    <property type="entry name" value="TonB-dep_rcpt-like"/>
</dbReference>
<organism evidence="16 17">
    <name type="scientific">Sphingomonas melonis</name>
    <dbReference type="NCBI Taxonomy" id="152682"/>
    <lineage>
        <taxon>Bacteria</taxon>
        <taxon>Pseudomonadati</taxon>
        <taxon>Pseudomonadota</taxon>
        <taxon>Alphaproteobacteria</taxon>
        <taxon>Sphingomonadales</taxon>
        <taxon>Sphingomonadaceae</taxon>
        <taxon>Sphingomonas</taxon>
    </lineage>
</organism>
<keyword evidence="16" id="KW-0675">Receptor</keyword>
<keyword evidence="8" id="KW-0406">Ion transport</keyword>
<evidence type="ECO:0000313" key="16">
    <source>
        <dbReference type="EMBL" id="NYD91180.1"/>
    </source>
</evidence>
<keyword evidence="5 12" id="KW-0812">Transmembrane</keyword>
<dbReference type="PANTHER" id="PTHR32552:SF89">
    <property type="entry name" value="CATECHOLATE SIDEROPHORE RECEPTOR FIU"/>
    <property type="match status" value="1"/>
</dbReference>
<evidence type="ECO:0000256" key="3">
    <source>
        <dbReference type="ARBA" id="ARBA00022452"/>
    </source>
</evidence>
<dbReference type="AlphaFoldDB" id="A0A7Y9FPP3"/>
<dbReference type="InterPro" id="IPR012910">
    <property type="entry name" value="Plug_dom"/>
</dbReference>
<dbReference type="Pfam" id="PF00593">
    <property type="entry name" value="TonB_dep_Rec_b-barrel"/>
    <property type="match status" value="1"/>
</dbReference>
<keyword evidence="2 12" id="KW-0813">Transport</keyword>
<dbReference type="Pfam" id="PF07715">
    <property type="entry name" value="Plug"/>
    <property type="match status" value="1"/>
</dbReference>
<evidence type="ECO:0000256" key="11">
    <source>
        <dbReference type="ARBA" id="ARBA00023237"/>
    </source>
</evidence>
<evidence type="ECO:0000256" key="9">
    <source>
        <dbReference type="ARBA" id="ARBA00023077"/>
    </source>
</evidence>
<dbReference type="Proteomes" id="UP000517753">
    <property type="component" value="Unassembled WGS sequence"/>
</dbReference>
<keyword evidence="6" id="KW-0732">Signal</keyword>
<reference evidence="16 17" key="1">
    <citation type="submission" date="2020-08" db="EMBL/GenBank/DDBJ databases">
        <title>The Agave Microbiome: Exploring the role of microbial communities in plant adaptations to desert environments.</title>
        <authorList>
            <person name="Partida-Martinez L.P."/>
        </authorList>
    </citation>
    <scope>NUCLEOTIDE SEQUENCE [LARGE SCALE GENOMIC DNA]</scope>
    <source>
        <strain evidence="16 17">AS2.3</strain>
    </source>
</reference>
<evidence type="ECO:0000256" key="10">
    <source>
        <dbReference type="ARBA" id="ARBA00023136"/>
    </source>
</evidence>
<feature type="domain" description="TonB-dependent receptor plug" evidence="15">
    <location>
        <begin position="129"/>
        <end position="234"/>
    </location>
</feature>
<protein>
    <submittedName>
        <fullName evidence="16">Outer membrane receptor protein involved in Fe transport</fullName>
    </submittedName>
</protein>
<keyword evidence="10 12" id="KW-0472">Membrane</keyword>
<dbReference type="SUPFAM" id="SSF56935">
    <property type="entry name" value="Porins"/>
    <property type="match status" value="1"/>
</dbReference>
<dbReference type="PROSITE" id="PS52016">
    <property type="entry name" value="TONB_DEPENDENT_REC_3"/>
    <property type="match status" value="1"/>
</dbReference>
<evidence type="ECO:0000256" key="2">
    <source>
        <dbReference type="ARBA" id="ARBA00022448"/>
    </source>
</evidence>
<dbReference type="GO" id="GO:0009279">
    <property type="term" value="C:cell outer membrane"/>
    <property type="evidence" value="ECO:0007669"/>
    <property type="project" value="UniProtKB-SubCell"/>
</dbReference>
<gene>
    <name evidence="16" type="ORF">HD841_002987</name>
</gene>
<evidence type="ECO:0000313" key="17">
    <source>
        <dbReference type="Proteomes" id="UP000517753"/>
    </source>
</evidence>
<dbReference type="Gene3D" id="3.55.50.30">
    <property type="match status" value="1"/>
</dbReference>
<evidence type="ECO:0000256" key="13">
    <source>
        <dbReference type="RuleBase" id="RU003357"/>
    </source>
</evidence>
<evidence type="ECO:0000256" key="5">
    <source>
        <dbReference type="ARBA" id="ARBA00022692"/>
    </source>
</evidence>
<keyword evidence="3 12" id="KW-1134">Transmembrane beta strand</keyword>
<keyword evidence="9 13" id="KW-0798">TonB box</keyword>
<accession>A0A7Y9FPP3</accession>
<evidence type="ECO:0000256" key="1">
    <source>
        <dbReference type="ARBA" id="ARBA00004571"/>
    </source>
</evidence>
<sequence>MVLAALLGAALSSSDPIVVVDLRGPSIGAGLDRLARQADRALVAHPEDLARPRRGAIKGRMRLSQALAAWCAPVRLSCRLVAGGIVVKPSPMQRRVPATLPRLSTPAPADIIVTGRGDGMTRGELERSYSASHIAGPELARQHPAALADLLATMPGVWADRSAGIAANTVRVRGIPLDGYQAVAIEEDGLPVQHDTLPWTDVDQFVRPDLALESVDYVRGGPSAIFASNAPGGILNLRTRSAGDRFAGGARATTDERGLARIEAYAGGPVGDGWRLLGSGMVVRDPSVRRIAATLGGWQARLHAARDIGARGRLMIGIRLLDDDTLNVSSFPMLAGRGRLTALPGFDPRRDSWFGPGLASVRFAAAGTRPLARNNRNRLAAGTGTLTLPLGDGLLTVRARHRRSITARYAVSSSGPPVTARDAIVNALPLLTRAFPTTVSAALRHVDDAAVVGNETWVETLNPVAADTRLRETIAEMRYALHLDLAGRHDVTLGSYATRYHWDFRRAVARVLAEARGGAPLLDLVGRDGSGAATGLLTDAGFLSRGSTFEHVAADQRMTALYLSDEWALAPRWRVDWGVRHERGALDGRIERAAIVDGGDRTTLADDALAMPSGDRLTRRLERSGIAATLALQWQAGARVSLFTRATRAVRLPDPGVFRLGGDGESRTLRVEQGELGLLWRGRGVSLDATLFASRFAQIALEDMSIDPSTGGILVRNHDATARTLGVEVSGRVTPTPGIAIRGSATVQDPRLANYRLATLVNGMPGMLDLGGRMPRRVPQLMAQASVTAALPGTPLTLDADVAAMGRRFADDANRLVLPGFASVDMGASWALRPDASLRVRVTNLFDVIAVMQGDAIGGEVQAGAAPVVVVRAQQGRIVEAGVTVSF</sequence>
<evidence type="ECO:0000256" key="8">
    <source>
        <dbReference type="ARBA" id="ARBA00023065"/>
    </source>
</evidence>
<keyword evidence="11 12" id="KW-0998">Cell outer membrane</keyword>
<evidence type="ECO:0000259" key="14">
    <source>
        <dbReference type="Pfam" id="PF00593"/>
    </source>
</evidence>
<name>A0A7Y9FPP3_9SPHN</name>
<dbReference type="Gene3D" id="2.40.170.20">
    <property type="entry name" value="TonB-dependent receptor, beta-barrel domain"/>
    <property type="match status" value="1"/>
</dbReference>
<keyword evidence="4" id="KW-0410">Iron transport</keyword>
<dbReference type="InterPro" id="IPR036942">
    <property type="entry name" value="Beta-barrel_TonB_sf"/>
</dbReference>
<evidence type="ECO:0000256" key="7">
    <source>
        <dbReference type="ARBA" id="ARBA00023004"/>
    </source>
</evidence>
<dbReference type="EMBL" id="JACCBY010000004">
    <property type="protein sequence ID" value="NYD91180.1"/>
    <property type="molecule type" value="Genomic_DNA"/>
</dbReference>
<dbReference type="InterPro" id="IPR000531">
    <property type="entry name" value="Beta-barrel_TonB"/>
</dbReference>
<evidence type="ECO:0000259" key="15">
    <source>
        <dbReference type="Pfam" id="PF07715"/>
    </source>
</evidence>
<comment type="similarity">
    <text evidence="12 13">Belongs to the TonB-dependent receptor family.</text>
</comment>
<dbReference type="PANTHER" id="PTHR32552">
    <property type="entry name" value="FERRICHROME IRON RECEPTOR-RELATED"/>
    <property type="match status" value="1"/>
</dbReference>
<keyword evidence="17" id="KW-1185">Reference proteome</keyword>
<keyword evidence="7" id="KW-0408">Iron</keyword>
<proteinExistence type="inferred from homology"/>
<dbReference type="RefSeq" id="WP_179509599.1">
    <property type="nucleotide sequence ID" value="NZ_JACCBY010000004.1"/>
</dbReference>
<evidence type="ECO:0000256" key="12">
    <source>
        <dbReference type="PROSITE-ProRule" id="PRU01360"/>
    </source>
</evidence>